<dbReference type="GO" id="GO:0043190">
    <property type="term" value="C:ATP-binding cassette (ABC) transporter complex"/>
    <property type="evidence" value="ECO:0007669"/>
    <property type="project" value="InterPro"/>
</dbReference>
<evidence type="ECO:0000259" key="2">
    <source>
        <dbReference type="Pfam" id="PF00496"/>
    </source>
</evidence>
<dbReference type="PANTHER" id="PTHR30290">
    <property type="entry name" value="PERIPLASMIC BINDING COMPONENT OF ABC TRANSPORTER"/>
    <property type="match status" value="1"/>
</dbReference>
<dbReference type="InterPro" id="IPR030678">
    <property type="entry name" value="Peptide/Ni-bd"/>
</dbReference>
<dbReference type="InterPro" id="IPR039424">
    <property type="entry name" value="SBP_5"/>
</dbReference>
<dbReference type="Gene3D" id="3.10.105.10">
    <property type="entry name" value="Dipeptide-binding Protein, Domain 3"/>
    <property type="match status" value="1"/>
</dbReference>
<name>A0A3A5M270_9MICC</name>
<protein>
    <submittedName>
        <fullName evidence="3">ABC transporter family substrate-binding protein</fullName>
    </submittedName>
</protein>
<dbReference type="SUPFAM" id="SSF53850">
    <property type="entry name" value="Periplasmic binding protein-like II"/>
    <property type="match status" value="1"/>
</dbReference>
<dbReference type="OrthoDB" id="7888869at2"/>
<keyword evidence="1" id="KW-0732">Signal</keyword>
<dbReference type="Pfam" id="PF00496">
    <property type="entry name" value="SBP_bac_5"/>
    <property type="match status" value="1"/>
</dbReference>
<proteinExistence type="predicted"/>
<evidence type="ECO:0000313" key="4">
    <source>
        <dbReference type="Proteomes" id="UP000272560"/>
    </source>
</evidence>
<feature type="chain" id="PRO_5017305624" evidence="1">
    <location>
        <begin position="25"/>
        <end position="598"/>
    </location>
</feature>
<dbReference type="GO" id="GO:0015833">
    <property type="term" value="P:peptide transport"/>
    <property type="evidence" value="ECO:0007669"/>
    <property type="project" value="TreeGrafter"/>
</dbReference>
<evidence type="ECO:0000256" key="1">
    <source>
        <dbReference type="SAM" id="SignalP"/>
    </source>
</evidence>
<organism evidence="3 4">
    <name type="scientific">Arthrobacter cheniae</name>
    <dbReference type="NCBI Taxonomy" id="1258888"/>
    <lineage>
        <taxon>Bacteria</taxon>
        <taxon>Bacillati</taxon>
        <taxon>Actinomycetota</taxon>
        <taxon>Actinomycetes</taxon>
        <taxon>Micrococcales</taxon>
        <taxon>Micrococcaceae</taxon>
        <taxon>Arthrobacter</taxon>
    </lineage>
</organism>
<dbReference type="Gene3D" id="3.40.190.10">
    <property type="entry name" value="Periplasmic binding protein-like II"/>
    <property type="match status" value="1"/>
</dbReference>
<dbReference type="InterPro" id="IPR000914">
    <property type="entry name" value="SBP_5_dom"/>
</dbReference>
<dbReference type="PANTHER" id="PTHR30290:SF65">
    <property type="entry name" value="MONOACYL PHOSPHATIDYLINOSITOL TETRAMANNOSIDE-BINDING PROTEIN LPQW-RELATED"/>
    <property type="match status" value="1"/>
</dbReference>
<keyword evidence="4" id="KW-1185">Reference proteome</keyword>
<dbReference type="PIRSF" id="PIRSF002741">
    <property type="entry name" value="MppA"/>
    <property type="match status" value="1"/>
</dbReference>
<reference evidence="3 4" key="1">
    <citation type="submission" date="2018-09" db="EMBL/GenBank/DDBJ databases">
        <title>Novel species of Arthrobacter.</title>
        <authorList>
            <person name="Liu Q."/>
            <person name="Xin Y.-H."/>
        </authorList>
    </citation>
    <scope>NUCLEOTIDE SEQUENCE [LARGE SCALE GENOMIC DNA]</scope>
    <source>
        <strain evidence="3 4">Hz2</strain>
    </source>
</reference>
<accession>A0A3A5M270</accession>
<feature type="signal peptide" evidence="1">
    <location>
        <begin position="1"/>
        <end position="24"/>
    </location>
</feature>
<dbReference type="AlphaFoldDB" id="A0A3A5M270"/>
<sequence length="598" mass="64130">MRFGRTSKALGVAAVAALALSACAANTGTETPEESAEGEATGGNIRVVEVNAFSSFNSNSSEGNVDINGKIAYATHSGFNYINNDLEVVPNEDFGSMEVLSEDPLSVKYTVNEGVNWSDGEPVDGGDLLLSWAIGSGYFNDSKLDDAGEVVSGATYFDYAGDTAGLALTELPEIGEDGRSITLNYSEPFADYEVAFGLMTEGGISTPAHVLAEKGGLADEDALIELIQTTPAGDPESPVERPEVQALADFWNTGFDTKSLPTDPSLFLSNGPFVASAITPDQSMTLTRNEDYNWGPEPKVDEITVRYIGEAPAQVQALQNGEVDIIAPQASADTVEQLEGLEGVTVEQGNQLSYDHLDLNFSGVFEDEAVREAFMKTVPRQQLVDTITKKINPDAEPLDSQLFLTDQEPYEEAASTNGSEAYAEVDIEGAKELLDGATPEVRIMYNRDNPNRLNSYTLIAESAAQAGFKIVDGGLGSSDWGSALGNGTYDATIFGWINSGVGVSGVPQIFKSGNGSNFNGFSSPEADKLMDELIVTTDPAEQDALQVQIDKLIWDSKYGLPLFQVPGVDAFSDNVSGIEYMPNQTGVWWNFWDWQVVQ</sequence>
<dbReference type="EMBL" id="QZVT01000006">
    <property type="protein sequence ID" value="RJT78368.1"/>
    <property type="molecule type" value="Genomic_DNA"/>
</dbReference>
<dbReference type="CDD" id="cd08501">
    <property type="entry name" value="PBP2_Lpqw"/>
    <property type="match status" value="1"/>
</dbReference>
<dbReference type="GO" id="GO:1904680">
    <property type="term" value="F:peptide transmembrane transporter activity"/>
    <property type="evidence" value="ECO:0007669"/>
    <property type="project" value="TreeGrafter"/>
</dbReference>
<dbReference type="RefSeq" id="WP_120149413.1">
    <property type="nucleotide sequence ID" value="NZ_QZVT01000006.1"/>
</dbReference>
<comment type="caution">
    <text evidence="3">The sequence shown here is derived from an EMBL/GenBank/DDBJ whole genome shotgun (WGS) entry which is preliminary data.</text>
</comment>
<gene>
    <name evidence="3" type="ORF">D6T63_12715</name>
</gene>
<feature type="domain" description="Solute-binding protein family 5" evidence="2">
    <location>
        <begin position="100"/>
        <end position="516"/>
    </location>
</feature>
<dbReference type="PROSITE" id="PS51257">
    <property type="entry name" value="PROKAR_LIPOPROTEIN"/>
    <property type="match status" value="1"/>
</dbReference>
<evidence type="ECO:0000313" key="3">
    <source>
        <dbReference type="EMBL" id="RJT78368.1"/>
    </source>
</evidence>
<dbReference type="GO" id="GO:0042597">
    <property type="term" value="C:periplasmic space"/>
    <property type="evidence" value="ECO:0007669"/>
    <property type="project" value="UniProtKB-ARBA"/>
</dbReference>
<dbReference type="Proteomes" id="UP000272560">
    <property type="component" value="Unassembled WGS sequence"/>
</dbReference>